<evidence type="ECO:0000313" key="1">
    <source>
        <dbReference type="EMBL" id="SFB08631.1"/>
    </source>
</evidence>
<proteinExistence type="predicted"/>
<protein>
    <submittedName>
        <fullName evidence="1">Uncharacterized protein</fullName>
    </submittedName>
</protein>
<dbReference type="EMBL" id="FOJU01000004">
    <property type="protein sequence ID" value="SFB08631.1"/>
    <property type="molecule type" value="Genomic_DNA"/>
</dbReference>
<sequence length="43" mass="4410">MKARGSGGGDRRSRGGARLPALRQLRAVIVGDDTHQGAPLALA</sequence>
<reference evidence="1 2" key="1">
    <citation type="submission" date="2016-10" db="EMBL/GenBank/DDBJ databases">
        <authorList>
            <person name="de Groot N.N."/>
        </authorList>
    </citation>
    <scope>NUCLEOTIDE SEQUENCE [LARGE SCALE GENOMIC DNA]</scope>
    <source>
        <strain evidence="1 2">DSM 29316</strain>
    </source>
</reference>
<dbReference type="AlphaFoldDB" id="A0A1I0Y5S7"/>
<name>A0A1I0Y5S7_9RHOB</name>
<keyword evidence="2" id="KW-1185">Reference proteome</keyword>
<accession>A0A1I0Y5S7</accession>
<dbReference type="STRING" id="871651.SAMN05421688_2846"/>
<feature type="non-terminal residue" evidence="1">
    <location>
        <position position="43"/>
    </location>
</feature>
<evidence type="ECO:0000313" key="2">
    <source>
        <dbReference type="Proteomes" id="UP000198796"/>
    </source>
</evidence>
<gene>
    <name evidence="1" type="ORF">SAMN05421688_2846</name>
</gene>
<organism evidence="1 2">
    <name type="scientific">Poseidonocella pacifica</name>
    <dbReference type="NCBI Taxonomy" id="871651"/>
    <lineage>
        <taxon>Bacteria</taxon>
        <taxon>Pseudomonadati</taxon>
        <taxon>Pseudomonadota</taxon>
        <taxon>Alphaproteobacteria</taxon>
        <taxon>Rhodobacterales</taxon>
        <taxon>Roseobacteraceae</taxon>
        <taxon>Poseidonocella</taxon>
    </lineage>
</organism>
<dbReference type="Proteomes" id="UP000198796">
    <property type="component" value="Unassembled WGS sequence"/>
</dbReference>